<dbReference type="OMA" id="HRITEWN"/>
<sequence length="196" mass="22363">MFSKKSINMCMAHLFDEDFLDEVEFLAIYDCINKKNPCIPYSDYRRFDLDSMTEDECKTEFRFGKAEIGLLAEAMGIPDNFTCSNGTKASGIEGLCVVLKRYSYPCRYVDMVPRFGRSIPELCEIASEVSDFIYNNHGYLLNTLNQPWLSPDHLQSFADAIHDRGAALENCWGFIDGTVRPIARPGEHQKSDVQWS</sequence>
<evidence type="ECO:0000313" key="1">
    <source>
        <dbReference type="EnsemblMetazoa" id="XP_020909460.1"/>
    </source>
</evidence>
<dbReference type="Proteomes" id="UP000887567">
    <property type="component" value="Unplaced"/>
</dbReference>
<accession>A0A913XTE3</accession>
<dbReference type="KEGG" id="epa:110247369"/>
<protein>
    <submittedName>
        <fullName evidence="1">Uncharacterized protein</fullName>
    </submittedName>
</protein>
<dbReference type="RefSeq" id="XP_020909460.1">
    <property type="nucleotide sequence ID" value="XM_021053801.2"/>
</dbReference>
<organism evidence="1 2">
    <name type="scientific">Exaiptasia diaphana</name>
    <name type="common">Tropical sea anemone</name>
    <name type="synonym">Aiptasia pulchella</name>
    <dbReference type="NCBI Taxonomy" id="2652724"/>
    <lineage>
        <taxon>Eukaryota</taxon>
        <taxon>Metazoa</taxon>
        <taxon>Cnidaria</taxon>
        <taxon>Anthozoa</taxon>
        <taxon>Hexacorallia</taxon>
        <taxon>Actiniaria</taxon>
        <taxon>Aiptasiidae</taxon>
        <taxon>Exaiptasia</taxon>
    </lineage>
</organism>
<evidence type="ECO:0000313" key="2">
    <source>
        <dbReference type="Proteomes" id="UP000887567"/>
    </source>
</evidence>
<proteinExistence type="predicted"/>
<reference evidence="1" key="1">
    <citation type="submission" date="2022-11" db="UniProtKB">
        <authorList>
            <consortium name="EnsemblMetazoa"/>
        </authorList>
    </citation>
    <scope>IDENTIFICATION</scope>
</reference>
<keyword evidence="2" id="KW-1185">Reference proteome</keyword>
<dbReference type="GeneID" id="110247369"/>
<dbReference type="EnsemblMetazoa" id="XM_021053801.2">
    <property type="protein sequence ID" value="XP_020909460.1"/>
    <property type="gene ID" value="LOC110247369"/>
</dbReference>
<dbReference type="PANTHER" id="PTHR34615:SF1">
    <property type="entry name" value="PX DOMAIN-CONTAINING PROTEIN"/>
    <property type="match status" value="1"/>
</dbReference>
<dbReference type="AlphaFoldDB" id="A0A913XTE3"/>
<dbReference type="OrthoDB" id="6075055at2759"/>
<dbReference type="PANTHER" id="PTHR34615">
    <property type="entry name" value="PX DOMAIN-CONTAINING PROTEIN"/>
    <property type="match status" value="1"/>
</dbReference>
<name>A0A913XTE3_EXADI</name>